<feature type="compositionally biased region" description="Polar residues" evidence="1">
    <location>
        <begin position="1265"/>
        <end position="1282"/>
    </location>
</feature>
<feature type="compositionally biased region" description="Polar residues" evidence="1">
    <location>
        <begin position="971"/>
        <end position="990"/>
    </location>
</feature>
<feature type="compositionally biased region" description="Basic and acidic residues" evidence="1">
    <location>
        <begin position="1343"/>
        <end position="1381"/>
    </location>
</feature>
<feature type="compositionally biased region" description="Polar residues" evidence="1">
    <location>
        <begin position="1007"/>
        <end position="1023"/>
    </location>
</feature>
<organism evidence="2 3">
    <name type="scientific">Rhizoctonia solani</name>
    <dbReference type="NCBI Taxonomy" id="456999"/>
    <lineage>
        <taxon>Eukaryota</taxon>
        <taxon>Fungi</taxon>
        <taxon>Dikarya</taxon>
        <taxon>Basidiomycota</taxon>
        <taxon>Agaricomycotina</taxon>
        <taxon>Agaricomycetes</taxon>
        <taxon>Cantharellales</taxon>
        <taxon>Ceratobasidiaceae</taxon>
        <taxon>Rhizoctonia</taxon>
    </lineage>
</organism>
<sequence length="1402" mass="153285">MPTPDDFQLRLVQWLLDQFNSRKELDTATQQITLLISQSQKQSLGDLYIHIGAIIFQRAARKGPKSCIQPCVELCHSLCVAHFKQHLDLSPRISLIHDHILRLCMASVRTENTLSKDNGIPVERSSELLFNLWEFQLVNIVQICEYIFRVIEAHKTSVGRKLTDAVAGVRFLLRSCFPNHSYGHWENEVNSFHQWVNSCSNSNENESNTIRVSAPDQISETNVDYTATEHTSHSPSKFNAEDAFFSTDDAVPPEETSHLPQSSVHDEETMDNTTKNNLGKHPESPSALVAKLFEDVRSRKGAPIDGTAGMEHRRASSIVFSALEDARGQPAKDTKGVKPAPTPSSSAATTPARTSTLPSAAATPSGTAPIPGKPKKGNVHVLFNSHAPRSTLPSPSTSALSQSGSVPPVTTTRPTATMSRATAPAQASADSNKPRRGSSTSGGQRTAGSPRMSANTPRHPHDHPGHPNHALPQWRPAGYYYPPHDYNPYMYWGALQRQYPQYRYPYTPPIDQRQKQSSSRTQGSQPRPPSAPPVPNNAPPDCPVIKTSLHAPPNAPSPSLNAKPFTFVPGSLRRPENHVPPTLSKVASRHSQPKPSLGRTNRQASGNETSADDDQIRTAQRLVVGRPQNRKHCLIIALHCNSIQGVELTQGYGFYRPISDYTNIMIHWCTCGVSKLARSKPTKLVSSQALDPDRFGVIFGPRTSACSCHTLHNHNRPPFHSKPSSITKTSKVGCTSNSEDDAADTWVSFLVLATIPSYVSASRHDDFQFRLVQWLLDQLNSRKELGGVTQQITLLISQAQEQSIEDFYSHIGVLIFQKAVQFPLGGSESCTPLLAELCCSLSVIHFNQHPSPSPRVILVHDHIFRLCIESIFTENAVEPANAMSSRRVDGISVEKSSEILFNLWDFQLASIVQVCEYIFRVIEAHERSVGPKLADAVAGVRFLLRSCFSNRSRGPWKREAESFREWADAHSNGNKHQTNTARESSSSQAKQAHIPKAKDIVIHHRGISSSSDGNSDLPANSLNRPDPSKSALSQSQTDGEEEISDAGENNIGRPPGTPSRPPAKSVVDAHSSKRSVPISVMTNMDYRPASSIGFANQTTVEDEPPFNGFRMTASTPVSPASHSTTSTGASGVPVVAATPPITAPAPGNPRKPNVASFFQDVNPPSVPVTSHGPYQRPPLPSPSSQRPPGSPRMGANMPLRYPMQPPHQWGPAQYYPLPPSPYYPYNSWEGQPSQRSSMLQPYPPPVLPHLYYYPPVQSRPPSLIVPSSDSHQQSSPIASTSPHGPPSEPPALGISTATLRSTINPNRLSTLYGEPMTLEGQTPMSAKSTTATSPTRPNATSRTETKQEKKEGLVKGTEEPVKATKEKEHAKRAKDDTDPARRSSKPNKRGDKGQGIGGGREK</sequence>
<name>A0A8H3GE08_9AGAM</name>
<feature type="region of interest" description="Disordered" evidence="1">
    <location>
        <begin position="503"/>
        <end position="616"/>
    </location>
</feature>
<feature type="region of interest" description="Disordered" evidence="1">
    <location>
        <begin position="248"/>
        <end position="284"/>
    </location>
</feature>
<feature type="compositionally biased region" description="Polar residues" evidence="1">
    <location>
        <begin position="593"/>
        <end position="609"/>
    </location>
</feature>
<evidence type="ECO:0000313" key="3">
    <source>
        <dbReference type="Proteomes" id="UP000663888"/>
    </source>
</evidence>
<feature type="compositionally biased region" description="Basic and acidic residues" evidence="1">
    <location>
        <begin position="324"/>
        <end position="336"/>
    </location>
</feature>
<comment type="caution">
    <text evidence="2">The sequence shown here is derived from an EMBL/GenBank/DDBJ whole genome shotgun (WGS) entry which is preliminary data.</text>
</comment>
<feature type="compositionally biased region" description="Low complexity" evidence="1">
    <location>
        <begin position="390"/>
        <end position="425"/>
    </location>
</feature>
<feature type="region of interest" description="Disordered" evidence="1">
    <location>
        <begin position="1140"/>
        <end position="1213"/>
    </location>
</feature>
<gene>
    <name evidence="2" type="ORF">RDB_LOCUS57677</name>
</gene>
<feature type="region of interest" description="Disordered" evidence="1">
    <location>
        <begin position="1258"/>
        <end position="1402"/>
    </location>
</feature>
<feature type="compositionally biased region" description="Gly residues" evidence="1">
    <location>
        <begin position="1393"/>
        <end position="1402"/>
    </location>
</feature>
<feature type="compositionally biased region" description="Polar residues" evidence="1">
    <location>
        <begin position="1319"/>
        <end position="1342"/>
    </location>
</feature>
<feature type="compositionally biased region" description="Pro residues" evidence="1">
    <location>
        <begin position="526"/>
        <end position="542"/>
    </location>
</feature>
<feature type="compositionally biased region" description="Low complexity" evidence="1">
    <location>
        <begin position="343"/>
        <end position="369"/>
    </location>
</feature>
<evidence type="ECO:0000256" key="1">
    <source>
        <dbReference type="SAM" id="MobiDB-lite"/>
    </source>
</evidence>
<feature type="region of interest" description="Disordered" evidence="1">
    <location>
        <begin position="324"/>
        <end position="470"/>
    </location>
</feature>
<reference evidence="2" key="1">
    <citation type="submission" date="2021-01" db="EMBL/GenBank/DDBJ databases">
        <authorList>
            <person name="Kaushik A."/>
        </authorList>
    </citation>
    <scope>NUCLEOTIDE SEQUENCE</scope>
    <source>
        <strain evidence="2">AG4-R118</strain>
    </source>
</reference>
<feature type="compositionally biased region" description="Low complexity" evidence="1">
    <location>
        <begin position="548"/>
        <end position="564"/>
    </location>
</feature>
<evidence type="ECO:0000313" key="2">
    <source>
        <dbReference type="EMBL" id="CAE6445500.1"/>
    </source>
</evidence>
<accession>A0A8H3GE08</accession>
<protein>
    <submittedName>
        <fullName evidence="2">Uncharacterized protein</fullName>
    </submittedName>
</protein>
<proteinExistence type="predicted"/>
<feature type="region of interest" description="Disordered" evidence="1">
    <location>
        <begin position="970"/>
        <end position="994"/>
    </location>
</feature>
<dbReference type="Proteomes" id="UP000663888">
    <property type="component" value="Unassembled WGS sequence"/>
</dbReference>
<dbReference type="EMBL" id="CAJMWX010001029">
    <property type="protein sequence ID" value="CAE6445500.1"/>
    <property type="molecule type" value="Genomic_DNA"/>
</dbReference>
<feature type="compositionally biased region" description="Polar residues" evidence="1">
    <location>
        <begin position="437"/>
        <end position="456"/>
    </location>
</feature>
<feature type="compositionally biased region" description="Polar residues" evidence="1">
    <location>
        <begin position="1295"/>
        <end position="1309"/>
    </location>
</feature>
<feature type="region of interest" description="Disordered" evidence="1">
    <location>
        <begin position="1006"/>
        <end position="1078"/>
    </location>
</feature>
<feature type="compositionally biased region" description="Polar residues" evidence="1">
    <location>
        <begin position="515"/>
        <end position="525"/>
    </location>
</feature>